<proteinExistence type="predicted"/>
<keyword evidence="1" id="KW-0812">Transmembrane</keyword>
<evidence type="ECO:0000313" key="3">
    <source>
        <dbReference type="Proteomes" id="UP000501168"/>
    </source>
</evidence>
<dbReference type="Pfam" id="PF07963">
    <property type="entry name" value="N_methyl"/>
    <property type="match status" value="1"/>
</dbReference>
<dbReference type="InterPro" id="IPR012902">
    <property type="entry name" value="N_methyl_site"/>
</dbReference>
<protein>
    <submittedName>
        <fullName evidence="2">Prepilin-type N-terminal cleavage/methylation domain-containing protein</fullName>
    </submittedName>
</protein>
<reference evidence="2 3" key="1">
    <citation type="submission" date="2020-03" db="EMBL/GenBank/DDBJ databases">
        <title>Complete genome sequence of Orbus sp. IPMB12 (BCRC 80908).</title>
        <authorList>
            <person name="Lo W.-S."/>
            <person name="Chang T.-H."/>
            <person name="Kuo C.-H."/>
        </authorList>
    </citation>
    <scope>NUCLEOTIDE SEQUENCE [LARGE SCALE GENOMIC DNA]</scope>
    <source>
        <strain evidence="2 3">IPMB12</strain>
    </source>
</reference>
<dbReference type="InterPro" id="IPR045584">
    <property type="entry name" value="Pilin-like"/>
</dbReference>
<organism evidence="2 3">
    <name type="scientific">Zophobihabitans entericus</name>
    <dbReference type="NCBI Taxonomy" id="1635327"/>
    <lineage>
        <taxon>Bacteria</taxon>
        <taxon>Pseudomonadati</taxon>
        <taxon>Pseudomonadota</taxon>
        <taxon>Gammaproteobacteria</taxon>
        <taxon>Orbales</taxon>
        <taxon>Orbaceae</taxon>
        <taxon>Zophobihabitans</taxon>
    </lineage>
</organism>
<sequence length="173" mass="19605">MNTYLKMAMYTDKIAQGFSLLELLFVISVIGVLSAIGLHGWQTIQQRAQLSSATMQLLAFIKEVQDDANWRNQTNTLHLFIGSKFTPWCLAVTEESRPVSCDTRLRFIQPDPSVEITGFTEISTLAFYGKREMAQTGTIRLENSLGQTRVIVSTRGRIRYCAYNFYLSGFPKC</sequence>
<keyword evidence="1" id="KW-1133">Transmembrane helix</keyword>
<evidence type="ECO:0000256" key="1">
    <source>
        <dbReference type="SAM" id="Phobius"/>
    </source>
</evidence>
<dbReference type="SUPFAM" id="SSF54523">
    <property type="entry name" value="Pili subunits"/>
    <property type="match status" value="1"/>
</dbReference>
<keyword evidence="3" id="KW-1185">Reference proteome</keyword>
<accession>A0A6G9IBX7</accession>
<dbReference type="NCBIfam" id="TIGR02532">
    <property type="entry name" value="IV_pilin_GFxxxE"/>
    <property type="match status" value="1"/>
</dbReference>
<evidence type="ECO:0000313" key="2">
    <source>
        <dbReference type="EMBL" id="QIQ21713.1"/>
    </source>
</evidence>
<dbReference type="Proteomes" id="UP000501168">
    <property type="component" value="Chromosome"/>
</dbReference>
<dbReference type="InParanoid" id="A0A6G9IBX7"/>
<dbReference type="KEGG" id="orb:IPMB12_08485"/>
<gene>
    <name evidence="2" type="ORF">IPMB12_08485</name>
</gene>
<dbReference type="RefSeq" id="WP_166916803.1">
    <property type="nucleotide sequence ID" value="NZ_CP050253.1"/>
</dbReference>
<dbReference type="AlphaFoldDB" id="A0A6G9IBX7"/>
<dbReference type="FunCoup" id="A0A6G9IBX7">
    <property type="interactions" value="41"/>
</dbReference>
<name>A0A6G9IBX7_9GAMM</name>
<dbReference type="PROSITE" id="PS00409">
    <property type="entry name" value="PROKAR_NTER_METHYL"/>
    <property type="match status" value="1"/>
</dbReference>
<feature type="transmembrane region" description="Helical" evidence="1">
    <location>
        <begin position="20"/>
        <end position="41"/>
    </location>
</feature>
<keyword evidence="1" id="KW-0472">Membrane</keyword>
<dbReference type="EMBL" id="CP050253">
    <property type="protein sequence ID" value="QIQ21713.1"/>
    <property type="molecule type" value="Genomic_DNA"/>
</dbReference>
<dbReference type="Gene3D" id="3.30.700.10">
    <property type="entry name" value="Glycoprotein, Type 4 Pilin"/>
    <property type="match status" value="1"/>
</dbReference>